<evidence type="ECO:0000259" key="5">
    <source>
        <dbReference type="PROSITE" id="PS52004"/>
    </source>
</evidence>
<dbReference type="EMBL" id="FQWZ01000001">
    <property type="protein sequence ID" value="SHG42025.1"/>
    <property type="molecule type" value="Genomic_DNA"/>
</dbReference>
<dbReference type="GO" id="GO:0008897">
    <property type="term" value="F:holo-[acyl-carrier-protein] synthase activity"/>
    <property type="evidence" value="ECO:0007669"/>
    <property type="project" value="InterPro"/>
</dbReference>
<dbReference type="Pfam" id="PF14765">
    <property type="entry name" value="PS-DH"/>
    <property type="match status" value="1"/>
</dbReference>
<dbReference type="Pfam" id="PF01648">
    <property type="entry name" value="ACPS"/>
    <property type="match status" value="1"/>
</dbReference>
<keyword evidence="7" id="KW-1185">Reference proteome</keyword>
<dbReference type="Gene3D" id="3.30.70.250">
    <property type="entry name" value="Malonyl-CoA ACP transacylase, ACP-binding"/>
    <property type="match status" value="1"/>
</dbReference>
<dbReference type="PROSITE" id="PS00606">
    <property type="entry name" value="KS3_1"/>
    <property type="match status" value="1"/>
</dbReference>
<sequence>MSASALDVAVIGVAGCYAGARDARQYWQNILDKVDAVAPADEEWTSHWLDKDTWAQRNDRIYTNRGGFLRDLAVIDPTEYGVMPSQADGGDPDHLLALKQAGDALADAGYKKRDFDRSRAGVIIGRGTYTNRGQANVMFHALFVDEMMKAVTGLRPDFTPAELLDLRERFKAQLPPYSGELVSQLTPNVITGLICNRLNLMGPNYIVDAACASTMMALDQAVRELVTGRSDLMITGGSQAQIPPQLYVQFSQIKALSNGQLRPFQKGHSGTLLGEGIGMLVLKRRADAERDGDRIYALIQGIGVASDGRAKGLLTPRLEGQVLAMQRAYQSSGIDPMSIDLIEAHGTGTDVGDRTEIQTLLATYSERGVGPQIAVGSVKSMIGHCLPASGSASLIKTALALHHKILPPTLCDEPDPELHLERTPLYINNQTRPWIHGKSHPRRAGVNAFGFGGINAHVIMEEYRGPQRTQVQVLQRPTPSELLTLASDSVAGLLELARAALAHAQATPPVELGVIARASSAHTRGEHRLAIVADNTADLTRKLTQAIETLQQGAAKPPKGRGGIYYGHGAVPGKVCFLYPGEGAQYPNMLADLCLHFPQVRDWFDFIETTALRNGAAPRSSAVFPAPTGLTDAERSANEARLYEMDVAAETVFAASMALQALLDDLGFAPDAMLGHSTGENTAVTACRLRRFKARDEIAESVRDLNRIFRQLEAEGRIVEGTLLSIGALRPELRAELLGGASGMQLAMDNCPNQLILFGPPDAAQALTQRLSDEGAICQVLPFGRAYHTPLFKPLADAYRVYFAQADFGPGRTTLYSARSVAPFPDEPDAIRELAAQQWENPVRFTETVQRLYDDGYRVFVEVGPSGNLTAFVGDTLREHRDVLALSTNSRRKSDVGQLHATLAQLFACGVAFDPAALYVQRELPSLDLLAEPKAVARRRLQIKLQMPTMRVPSDWAPGQRAVTDSEPRIVVREVVREVVRAADGSAAPVPTPAPAVPAKPADPRVAALKSHFSLMQTFLDSQSRVLGGLPAHLPSTLLPGLAPAPVADRPAFVPPSSTGEWLDPDYPMLGRLLEHDNEHLISERLYTAQTELFLLDHAIGLPPSARKTQLLPLIVVPFTFSMEIVAEAACRLAGGELKVISIESCRGHRWLSLDNDKRLSLRIEAVRLRSPSESPRVAVKLFQLDPYHDVSTATLVFEGQVTLAAQYPAPPPPRALSTDTLLPARTNPPGELYRHGMFHGPRLQGVRSLRGWNEDGIEADLATIATHDYFSFTRTPRFRIDAALLDAAGQLAGYWLTEKLSWGYKCFPYNLGHYTQYRDPLPPNRELLCRADLRLGDLKLDCQFDLIDSEGVLLARAANWEDVKYSAPQNLYRFRLAPIERYLSEPLLATELAGSGLMLRQLPAFEAGYLDQGSAVWKRMLAALVLDEDERRQFSGELPPTGPRREEWLVGRVAAKDAVRAWAAEYLKLDLAAADVRIGNRATGEPYVVDVAGWPSGVLLPAVSISHSRRAAVAACGPADSAPGIDFQHLDRVDAEDLIAGAFTADESQRYFQNVPRDVLRRTAVALWCAKEAAAKSAGTGLEGRPQDWQISDADTDVAPRWARVRRGAQEFQIELHYNSGTESARADTVVALCRGMTRSGSAVVTLGRTA</sequence>
<evidence type="ECO:0000256" key="3">
    <source>
        <dbReference type="ARBA" id="ARBA00022553"/>
    </source>
</evidence>
<dbReference type="InterPro" id="IPR016039">
    <property type="entry name" value="Thiolase-like"/>
</dbReference>
<evidence type="ECO:0000313" key="7">
    <source>
        <dbReference type="Proteomes" id="UP000199758"/>
    </source>
</evidence>
<dbReference type="InterPro" id="IPR049551">
    <property type="entry name" value="PKS_DH_C"/>
</dbReference>
<dbReference type="SMART" id="SM00825">
    <property type="entry name" value="PKS_KS"/>
    <property type="match status" value="1"/>
</dbReference>
<dbReference type="SUPFAM" id="SSF53901">
    <property type="entry name" value="Thiolase-like"/>
    <property type="match status" value="1"/>
</dbReference>
<keyword evidence="3" id="KW-0597">Phosphoprotein</keyword>
<dbReference type="InterPro" id="IPR014043">
    <property type="entry name" value="Acyl_transferase_dom"/>
</dbReference>
<dbReference type="Pfam" id="PF00698">
    <property type="entry name" value="Acyl_transf_1"/>
    <property type="match status" value="1"/>
</dbReference>
<dbReference type="CDD" id="cd00833">
    <property type="entry name" value="PKS"/>
    <property type="match status" value="1"/>
</dbReference>
<dbReference type="GO" id="GO:0006633">
    <property type="term" value="P:fatty acid biosynthetic process"/>
    <property type="evidence" value="ECO:0007669"/>
    <property type="project" value="UniProtKB-UniPathway"/>
</dbReference>
<dbReference type="InterPro" id="IPR020841">
    <property type="entry name" value="PKS_Beta-ketoAc_synthase_dom"/>
</dbReference>
<dbReference type="PANTHER" id="PTHR43074">
    <property type="entry name" value="OMEGA-3 POLYUNSATURATED FATTY ACID SYNTHASE PFAB-RELATED"/>
    <property type="match status" value="1"/>
</dbReference>
<dbReference type="Gene3D" id="3.40.366.10">
    <property type="entry name" value="Malonyl-Coenzyme A Acyl Carrier Protein, domain 2"/>
    <property type="match status" value="1"/>
</dbReference>
<reference evidence="6 7" key="1">
    <citation type="submission" date="2016-11" db="EMBL/GenBank/DDBJ databases">
        <authorList>
            <person name="Jaros S."/>
            <person name="Januszkiewicz K."/>
            <person name="Wedrychowicz H."/>
        </authorList>
    </citation>
    <scope>NUCLEOTIDE SEQUENCE [LARGE SCALE GENOMIC DNA]</scope>
    <source>
        <strain evidence="6 7">CGMCC 1.7049</strain>
    </source>
</reference>
<evidence type="ECO:0000256" key="4">
    <source>
        <dbReference type="ARBA" id="ARBA00022679"/>
    </source>
</evidence>
<evidence type="ECO:0000256" key="1">
    <source>
        <dbReference type="ARBA" id="ARBA00005194"/>
    </source>
</evidence>
<dbReference type="PANTHER" id="PTHR43074:SF1">
    <property type="entry name" value="BETA-KETOACYL SYNTHASE FAMILY PROTEIN-RELATED"/>
    <property type="match status" value="1"/>
</dbReference>
<proteinExistence type="predicted"/>
<dbReference type="Gene3D" id="3.40.47.10">
    <property type="match status" value="1"/>
</dbReference>
<dbReference type="SUPFAM" id="SSF56214">
    <property type="entry name" value="4'-phosphopantetheinyl transferase"/>
    <property type="match status" value="2"/>
</dbReference>
<dbReference type="InterPro" id="IPR016035">
    <property type="entry name" value="Acyl_Trfase/lysoPLipase"/>
</dbReference>
<dbReference type="Pfam" id="PF16197">
    <property type="entry name" value="KAsynt_C_assoc"/>
    <property type="match status" value="1"/>
</dbReference>
<gene>
    <name evidence="6" type="ORF">SAMN04488068_0100</name>
</gene>
<accession>A0A1M5JNP2</accession>
<comment type="pathway">
    <text evidence="1">Lipid metabolism; fatty acid biosynthesis.</text>
</comment>
<dbReference type="InterPro" id="IPR014031">
    <property type="entry name" value="Ketoacyl_synth_C"/>
</dbReference>
<feature type="domain" description="Ketosynthase family 3 (KS3)" evidence="5">
    <location>
        <begin position="5"/>
        <end position="462"/>
    </location>
</feature>
<dbReference type="InterPro" id="IPR014030">
    <property type="entry name" value="Ketoacyl_synth_N"/>
</dbReference>
<dbReference type="InterPro" id="IPR001227">
    <property type="entry name" value="Ac_transferase_dom_sf"/>
</dbReference>
<dbReference type="SUPFAM" id="SSF52151">
    <property type="entry name" value="FabD/lysophospholipase-like"/>
    <property type="match status" value="1"/>
</dbReference>
<dbReference type="OrthoDB" id="9778690at2"/>
<dbReference type="InterPro" id="IPR042104">
    <property type="entry name" value="PKS_dehydratase_sf"/>
</dbReference>
<dbReference type="InterPro" id="IPR037143">
    <property type="entry name" value="4-PPantetheinyl_Trfase_dom_sf"/>
</dbReference>
<dbReference type="RefSeq" id="WP_084083039.1">
    <property type="nucleotide sequence ID" value="NZ_FQWZ01000001.1"/>
</dbReference>
<dbReference type="GO" id="GO:0004315">
    <property type="term" value="F:3-oxoacyl-[acyl-carrier-protein] synthase activity"/>
    <property type="evidence" value="ECO:0007669"/>
    <property type="project" value="InterPro"/>
</dbReference>
<dbReference type="PROSITE" id="PS52004">
    <property type="entry name" value="KS3_2"/>
    <property type="match status" value="1"/>
</dbReference>
<dbReference type="SMART" id="SM00827">
    <property type="entry name" value="PKS_AT"/>
    <property type="match status" value="1"/>
</dbReference>
<evidence type="ECO:0000256" key="2">
    <source>
        <dbReference type="ARBA" id="ARBA00022450"/>
    </source>
</evidence>
<dbReference type="Gene3D" id="3.90.470.20">
    <property type="entry name" value="4'-phosphopantetheinyl transferase domain"/>
    <property type="match status" value="2"/>
</dbReference>
<dbReference type="InterPro" id="IPR018201">
    <property type="entry name" value="Ketoacyl_synth_AS"/>
</dbReference>
<dbReference type="Pfam" id="PF00109">
    <property type="entry name" value="ketoacyl-synt"/>
    <property type="match status" value="1"/>
</dbReference>
<keyword evidence="2" id="KW-0596">Phosphopantetheine</keyword>
<dbReference type="Gene3D" id="3.10.129.110">
    <property type="entry name" value="Polyketide synthase dehydratase"/>
    <property type="match status" value="1"/>
</dbReference>
<name>A0A1M5JNP2_9GAMM</name>
<dbReference type="UniPathway" id="UPA00094"/>
<dbReference type="InterPro" id="IPR052568">
    <property type="entry name" value="PKS-FAS_Synthase"/>
</dbReference>
<dbReference type="Proteomes" id="UP000199758">
    <property type="component" value="Unassembled WGS sequence"/>
</dbReference>
<organism evidence="6 7">
    <name type="scientific">Hydrocarboniphaga daqingensis</name>
    <dbReference type="NCBI Taxonomy" id="490188"/>
    <lineage>
        <taxon>Bacteria</taxon>
        <taxon>Pseudomonadati</taxon>
        <taxon>Pseudomonadota</taxon>
        <taxon>Gammaproteobacteria</taxon>
        <taxon>Nevskiales</taxon>
        <taxon>Nevskiaceae</taxon>
        <taxon>Hydrocarboniphaga</taxon>
    </lineage>
</organism>
<dbReference type="GO" id="GO:0000287">
    <property type="term" value="F:magnesium ion binding"/>
    <property type="evidence" value="ECO:0007669"/>
    <property type="project" value="InterPro"/>
</dbReference>
<protein>
    <submittedName>
        <fullName evidence="6">Acyl transferase domain-containing protein</fullName>
    </submittedName>
</protein>
<keyword evidence="4 6" id="KW-0808">Transferase</keyword>
<evidence type="ECO:0000313" key="6">
    <source>
        <dbReference type="EMBL" id="SHG42025.1"/>
    </source>
</evidence>
<dbReference type="InterPro" id="IPR008278">
    <property type="entry name" value="4-PPantetheinyl_Trfase_dom"/>
</dbReference>
<dbReference type="Pfam" id="PF02801">
    <property type="entry name" value="Ketoacyl-synt_C"/>
    <property type="match status" value="1"/>
</dbReference>
<dbReference type="STRING" id="490188.SAMN04488068_0100"/>
<dbReference type="InterPro" id="IPR032821">
    <property type="entry name" value="PKS_assoc"/>
</dbReference>